<dbReference type="EMBL" id="JBHRSV010000016">
    <property type="protein sequence ID" value="MFC2926244.1"/>
    <property type="molecule type" value="Genomic_DNA"/>
</dbReference>
<sequence>MKILQLLPFVAALVLAALIIWAAGAGDFMGFGAVLLSDPWGVVTLADLYIGFLFAALIIWFSHDNKLVAILWILPLPVLGNVWTGIWFAIHLPRIVRALRDARRGNTAGA</sequence>
<keyword evidence="1" id="KW-1133">Transmembrane helix</keyword>
<gene>
    <name evidence="2" type="ORF">ACFOOR_09005</name>
</gene>
<dbReference type="RefSeq" id="WP_343164556.1">
    <property type="nucleotide sequence ID" value="NZ_JBHRSV010000016.1"/>
</dbReference>
<comment type="caution">
    <text evidence="2">The sequence shown here is derived from an EMBL/GenBank/DDBJ whole genome shotgun (WGS) entry which is preliminary data.</text>
</comment>
<evidence type="ECO:0000256" key="1">
    <source>
        <dbReference type="SAM" id="Phobius"/>
    </source>
</evidence>
<feature type="transmembrane region" description="Helical" evidence="1">
    <location>
        <begin position="6"/>
        <end position="28"/>
    </location>
</feature>
<evidence type="ECO:0000313" key="3">
    <source>
        <dbReference type="Proteomes" id="UP001595379"/>
    </source>
</evidence>
<feature type="transmembrane region" description="Helical" evidence="1">
    <location>
        <begin position="40"/>
        <end position="61"/>
    </location>
</feature>
<protein>
    <recommendedName>
        <fullName evidence="4">DUF1475 domain-containing protein</fullName>
    </recommendedName>
</protein>
<proteinExistence type="predicted"/>
<reference evidence="3" key="1">
    <citation type="journal article" date="2019" name="Int. J. Syst. Evol. Microbiol.">
        <title>The Global Catalogue of Microorganisms (GCM) 10K type strain sequencing project: providing services to taxonomists for standard genome sequencing and annotation.</title>
        <authorList>
            <consortium name="The Broad Institute Genomics Platform"/>
            <consortium name="The Broad Institute Genome Sequencing Center for Infectious Disease"/>
            <person name="Wu L."/>
            <person name="Ma J."/>
        </authorList>
    </citation>
    <scope>NUCLEOTIDE SEQUENCE [LARGE SCALE GENOMIC DNA]</scope>
    <source>
        <strain evidence="3">KCTC 52487</strain>
    </source>
</reference>
<dbReference type="Proteomes" id="UP001595379">
    <property type="component" value="Unassembled WGS sequence"/>
</dbReference>
<organism evidence="2 3">
    <name type="scientific">Hyphobacterium vulgare</name>
    <dbReference type="NCBI Taxonomy" id="1736751"/>
    <lineage>
        <taxon>Bacteria</taxon>
        <taxon>Pseudomonadati</taxon>
        <taxon>Pseudomonadota</taxon>
        <taxon>Alphaproteobacteria</taxon>
        <taxon>Maricaulales</taxon>
        <taxon>Maricaulaceae</taxon>
        <taxon>Hyphobacterium</taxon>
    </lineage>
</organism>
<feature type="transmembrane region" description="Helical" evidence="1">
    <location>
        <begin position="67"/>
        <end position="90"/>
    </location>
</feature>
<name>A0ABV6ZXY2_9PROT</name>
<keyword evidence="1" id="KW-0472">Membrane</keyword>
<keyword evidence="1" id="KW-0812">Transmembrane</keyword>
<evidence type="ECO:0008006" key="4">
    <source>
        <dbReference type="Google" id="ProtNLM"/>
    </source>
</evidence>
<evidence type="ECO:0000313" key="2">
    <source>
        <dbReference type="EMBL" id="MFC2926244.1"/>
    </source>
</evidence>
<accession>A0ABV6ZXY2</accession>
<keyword evidence="3" id="KW-1185">Reference proteome</keyword>